<dbReference type="Proteomes" id="UP001155901">
    <property type="component" value="Unassembled WGS sequence"/>
</dbReference>
<dbReference type="Pfam" id="PF02120">
    <property type="entry name" value="Flg_hook"/>
    <property type="match status" value="1"/>
</dbReference>
<reference evidence="3" key="1">
    <citation type="submission" date="2021-07" db="EMBL/GenBank/DDBJ databases">
        <title>Characterization of violacein-producing bacteria and related species.</title>
        <authorList>
            <person name="Wilson H.S."/>
            <person name="De Leon M.E."/>
        </authorList>
    </citation>
    <scope>NUCLEOTIDE SEQUENCE</scope>
    <source>
        <strain evidence="3">HSC-15S17</strain>
    </source>
</reference>
<comment type="caution">
    <text evidence="3">The sequence shown here is derived from an EMBL/GenBank/DDBJ whole genome shotgun (WGS) entry which is preliminary data.</text>
</comment>
<accession>A0AA41HCI7</accession>
<gene>
    <name evidence="3" type="ORF">KVP70_09975</name>
    <name evidence="4" type="ORF">L1274_003218</name>
</gene>
<name>A0AA41HCI7_9BURK</name>
<dbReference type="AlphaFoldDB" id="A0AA41HCI7"/>
<dbReference type="EMBL" id="JAHTGR010000004">
    <property type="protein sequence ID" value="MBV6321263.1"/>
    <property type="molecule type" value="Genomic_DNA"/>
</dbReference>
<dbReference type="EMBL" id="JALJZU010000006">
    <property type="protein sequence ID" value="MCP2009489.1"/>
    <property type="molecule type" value="Genomic_DNA"/>
</dbReference>
<keyword evidence="3" id="KW-0282">Flagellum</keyword>
<feature type="region of interest" description="Disordered" evidence="1">
    <location>
        <begin position="112"/>
        <end position="224"/>
    </location>
</feature>
<feature type="compositionally biased region" description="Low complexity" evidence="1">
    <location>
        <begin position="136"/>
        <end position="160"/>
    </location>
</feature>
<proteinExistence type="predicted"/>
<keyword evidence="3" id="KW-0969">Cilium</keyword>
<reference evidence="4" key="2">
    <citation type="submission" date="2022-03" db="EMBL/GenBank/DDBJ databases">
        <title>Genome Encyclopedia of Bacteria and Archaea VI: Functional Genomics of Type Strains.</title>
        <authorList>
            <person name="Whitman W."/>
        </authorList>
    </citation>
    <scope>NUCLEOTIDE SEQUENCE</scope>
    <source>
        <strain evidence="4">HSC-15S17</strain>
    </source>
</reference>
<evidence type="ECO:0000313" key="3">
    <source>
        <dbReference type="EMBL" id="MBV6321263.1"/>
    </source>
</evidence>
<dbReference type="InterPro" id="IPR021136">
    <property type="entry name" value="Flagellar_hook_control-like_C"/>
</dbReference>
<keyword evidence="6" id="KW-1185">Reference proteome</keyword>
<evidence type="ECO:0000256" key="1">
    <source>
        <dbReference type="SAM" id="MobiDB-lite"/>
    </source>
</evidence>
<feature type="compositionally biased region" description="Low complexity" evidence="1">
    <location>
        <begin position="169"/>
        <end position="224"/>
    </location>
</feature>
<dbReference type="RefSeq" id="WP_217942012.1">
    <property type="nucleotide sequence ID" value="NZ_JAHTGR010000004.1"/>
</dbReference>
<dbReference type="Proteomes" id="UP001162889">
    <property type="component" value="Unassembled WGS sequence"/>
</dbReference>
<keyword evidence="3" id="KW-0966">Cell projection</keyword>
<feature type="domain" description="Flagellar hook-length control protein-like C-terminal" evidence="2">
    <location>
        <begin position="478"/>
        <end position="549"/>
    </location>
</feature>
<evidence type="ECO:0000313" key="4">
    <source>
        <dbReference type="EMBL" id="MCP2009489.1"/>
    </source>
</evidence>
<evidence type="ECO:0000313" key="5">
    <source>
        <dbReference type="Proteomes" id="UP001155901"/>
    </source>
</evidence>
<evidence type="ECO:0000313" key="6">
    <source>
        <dbReference type="Proteomes" id="UP001162889"/>
    </source>
</evidence>
<organism evidence="3 5">
    <name type="scientific">Duganella violaceipulchra</name>
    <dbReference type="NCBI Taxonomy" id="2849652"/>
    <lineage>
        <taxon>Bacteria</taxon>
        <taxon>Pseudomonadati</taxon>
        <taxon>Pseudomonadota</taxon>
        <taxon>Betaproteobacteria</taxon>
        <taxon>Burkholderiales</taxon>
        <taxon>Oxalobacteraceae</taxon>
        <taxon>Telluria group</taxon>
        <taxon>Duganella</taxon>
    </lineage>
</organism>
<protein>
    <submittedName>
        <fullName evidence="3">Flagellar hook-length control protein FliK</fullName>
    </submittedName>
</protein>
<feature type="region of interest" description="Disordered" evidence="1">
    <location>
        <begin position="307"/>
        <end position="326"/>
    </location>
</feature>
<evidence type="ECO:0000259" key="2">
    <source>
        <dbReference type="Pfam" id="PF02120"/>
    </source>
</evidence>
<sequence length="551" mass="54485">MLPPLVTILPVGPAADVGGVAPVGDGRQAAFQRALQSLVGQSVTAEVLSKFNDGSFLVKVADNAVRMMLPPQVQVGAEVPLTVLSAHPRPTFQLGNNSPGSSATLVYSEPAEAGDGLYSPSLPSQDAPAAPPATPRPAAGAGTPGQTAAPGAEAGLPAEADGLPGQLKAGTPTAAGTPAGAPTPAAGEAQAAAAAAGAAAETAENPAAAASRPSNTPATAANAATQAMTTPGTAAAAGAAANAAAAAAPAPAAAAGASTAGAGAGAAAGAAAAAQAGAASAAPTTGGTVPAEGVKPQSLAATLLGKAPLTPSNELPDLDPSTPQTTLSNTARVLTTVLSTAQGSAGAQLALVGKSALFGNAAPAAEQLAQKLQDTISQSGLFYESHVTEWVKGERTLPELMREPQMQRMLQSGESAARAAANGPDLSAAQLINQQLHTHEQGRVQWHGEAWPGQQMQWEIRRDRREGRKDEGNGADGEPEQIWRSGVRFRFPMLGAVSAAVTLIGGQVHIQVQADDGDSADTLRAYASVLEQAMEAAGAPLSSLTIAQEAP</sequence>